<keyword evidence="2" id="KW-1185">Reference proteome</keyword>
<evidence type="ECO:0000313" key="2">
    <source>
        <dbReference type="Proteomes" id="UP000319004"/>
    </source>
</evidence>
<dbReference type="KEGG" id="snep:Enr13x_01950"/>
<evidence type="ECO:0000313" key="1">
    <source>
        <dbReference type="EMBL" id="QDV40389.1"/>
    </source>
</evidence>
<name>A0A518HHW4_9BACT</name>
<dbReference type="AlphaFoldDB" id="A0A518HHW4"/>
<sequence>MVDAIECRGVHFKFWVMSRRNVGDAQRGSQAKREKYT</sequence>
<protein>
    <submittedName>
        <fullName evidence="1">Uncharacterized protein</fullName>
    </submittedName>
</protein>
<gene>
    <name evidence="1" type="ORF">Enr13x_01950</name>
</gene>
<accession>A0A518HHW4</accession>
<dbReference type="Proteomes" id="UP000319004">
    <property type="component" value="Chromosome"/>
</dbReference>
<reference evidence="1 2" key="1">
    <citation type="submission" date="2019-03" db="EMBL/GenBank/DDBJ databases">
        <title>Deep-cultivation of Planctomycetes and their phenomic and genomic characterization uncovers novel biology.</title>
        <authorList>
            <person name="Wiegand S."/>
            <person name="Jogler M."/>
            <person name="Boedeker C."/>
            <person name="Pinto D."/>
            <person name="Vollmers J."/>
            <person name="Rivas-Marin E."/>
            <person name="Kohn T."/>
            <person name="Peeters S.H."/>
            <person name="Heuer A."/>
            <person name="Rast P."/>
            <person name="Oberbeckmann S."/>
            <person name="Bunk B."/>
            <person name="Jeske O."/>
            <person name="Meyerdierks A."/>
            <person name="Storesund J.E."/>
            <person name="Kallscheuer N."/>
            <person name="Luecker S."/>
            <person name="Lage O.M."/>
            <person name="Pohl T."/>
            <person name="Merkel B.J."/>
            <person name="Hornburger P."/>
            <person name="Mueller R.-W."/>
            <person name="Bruemmer F."/>
            <person name="Labrenz M."/>
            <person name="Spormann A.M."/>
            <person name="Op den Camp H."/>
            <person name="Overmann J."/>
            <person name="Amann R."/>
            <person name="Jetten M.S.M."/>
            <person name="Mascher T."/>
            <person name="Medema M.H."/>
            <person name="Devos D.P."/>
            <person name="Kaster A.-K."/>
            <person name="Ovreas L."/>
            <person name="Rohde M."/>
            <person name="Galperin M.Y."/>
            <person name="Jogler C."/>
        </authorList>
    </citation>
    <scope>NUCLEOTIDE SEQUENCE [LARGE SCALE GENOMIC DNA]</scope>
    <source>
        <strain evidence="1 2">Enr13</strain>
    </source>
</reference>
<dbReference type="EMBL" id="CP037423">
    <property type="protein sequence ID" value="QDV40389.1"/>
    <property type="molecule type" value="Genomic_DNA"/>
</dbReference>
<proteinExistence type="predicted"/>
<organism evidence="1 2">
    <name type="scientific">Stieleria neptunia</name>
    <dbReference type="NCBI Taxonomy" id="2527979"/>
    <lineage>
        <taxon>Bacteria</taxon>
        <taxon>Pseudomonadati</taxon>
        <taxon>Planctomycetota</taxon>
        <taxon>Planctomycetia</taxon>
        <taxon>Pirellulales</taxon>
        <taxon>Pirellulaceae</taxon>
        <taxon>Stieleria</taxon>
    </lineage>
</organism>